<evidence type="ECO:0000313" key="3">
    <source>
        <dbReference type="Proteomes" id="UP000680865"/>
    </source>
</evidence>
<reference evidence="2" key="1">
    <citation type="submission" date="2021-03" db="EMBL/GenBank/DDBJ databases">
        <title>Whole genome shotgun sequence of Actinoplanes consettensis NBRC 14913.</title>
        <authorList>
            <person name="Komaki H."/>
            <person name="Tamura T."/>
        </authorList>
    </citation>
    <scope>NUCLEOTIDE SEQUENCE</scope>
    <source>
        <strain evidence="2">NBRC 14913</strain>
    </source>
</reference>
<protein>
    <submittedName>
        <fullName evidence="2">Uncharacterized protein</fullName>
    </submittedName>
</protein>
<dbReference type="SUPFAM" id="SSF53335">
    <property type="entry name" value="S-adenosyl-L-methionine-dependent methyltransferases"/>
    <property type="match status" value="1"/>
</dbReference>
<name>A0A919SMJ2_9ACTN</name>
<dbReference type="PANTHER" id="PTHR36971">
    <property type="entry name" value="UNNAMED PRODUCT"/>
    <property type="match status" value="1"/>
</dbReference>
<organism evidence="2 3">
    <name type="scientific">Winogradskya consettensis</name>
    <dbReference type="NCBI Taxonomy" id="113560"/>
    <lineage>
        <taxon>Bacteria</taxon>
        <taxon>Bacillati</taxon>
        <taxon>Actinomycetota</taxon>
        <taxon>Actinomycetes</taxon>
        <taxon>Micromonosporales</taxon>
        <taxon>Micromonosporaceae</taxon>
        <taxon>Winogradskya</taxon>
    </lineage>
</organism>
<evidence type="ECO:0000313" key="2">
    <source>
        <dbReference type="EMBL" id="GIM74810.1"/>
    </source>
</evidence>
<dbReference type="InterPro" id="IPR029063">
    <property type="entry name" value="SAM-dependent_MTases_sf"/>
</dbReference>
<accession>A0A919SMJ2</accession>
<proteinExistence type="predicted"/>
<dbReference type="AlphaFoldDB" id="A0A919SMJ2"/>
<feature type="region of interest" description="Disordered" evidence="1">
    <location>
        <begin position="1"/>
        <end position="21"/>
    </location>
</feature>
<dbReference type="EMBL" id="BOQP01000021">
    <property type="protein sequence ID" value="GIM74810.1"/>
    <property type="molecule type" value="Genomic_DNA"/>
</dbReference>
<dbReference type="PANTHER" id="PTHR36971:SF1">
    <property type="entry name" value="METHYLTRANSFERASE DOMAIN-CONTAINING PROTEIN"/>
    <property type="match status" value="1"/>
</dbReference>
<comment type="caution">
    <text evidence="2">The sequence shown here is derived from an EMBL/GenBank/DDBJ whole genome shotgun (WGS) entry which is preliminary data.</text>
</comment>
<dbReference type="Proteomes" id="UP000680865">
    <property type="component" value="Unassembled WGS sequence"/>
</dbReference>
<dbReference type="RefSeq" id="WP_212998936.1">
    <property type="nucleotide sequence ID" value="NZ_BAAATW010000015.1"/>
</dbReference>
<gene>
    <name evidence="2" type="ORF">Aco04nite_42170</name>
</gene>
<evidence type="ECO:0000256" key="1">
    <source>
        <dbReference type="SAM" id="MobiDB-lite"/>
    </source>
</evidence>
<sequence>MGDRVKSRQGPPKANGHRFHGDPERFHLLAEFIGERFGNSVEYVADVAGGQGMLARELRKRLNYRVEVVDPRGWTLKGVESRAVPYLAKDAAYYDLVVGLHPDQALREVVHSALGTATVIVPCCNFWRDDQRLGRDALAESIAQWFDQNKVRYERVEFAFRGPQNLGFVTAPPETD</sequence>
<keyword evidence="3" id="KW-1185">Reference proteome</keyword>